<keyword evidence="6" id="KW-1185">Reference proteome</keyword>
<keyword evidence="2" id="KW-0597">Phosphoprotein</keyword>
<dbReference type="SMART" id="SM00823">
    <property type="entry name" value="PKS_PP"/>
    <property type="match status" value="1"/>
</dbReference>
<dbReference type="InterPro" id="IPR051414">
    <property type="entry name" value="Adenylate-forming_Reductase"/>
</dbReference>
<evidence type="ECO:0000313" key="6">
    <source>
        <dbReference type="Proteomes" id="UP000054302"/>
    </source>
</evidence>
<dbReference type="GO" id="GO:0031177">
    <property type="term" value="F:phosphopantetheine binding"/>
    <property type="evidence" value="ECO:0007669"/>
    <property type="project" value="InterPro"/>
</dbReference>
<dbReference type="InterPro" id="IPR013120">
    <property type="entry name" value="FAR_NAD-bd"/>
</dbReference>
<keyword evidence="1" id="KW-0596">Phosphopantetheine</keyword>
<dbReference type="RefSeq" id="XP_016220345.1">
    <property type="nucleotide sequence ID" value="XM_016373434.1"/>
</dbReference>
<dbReference type="SUPFAM" id="SSF56801">
    <property type="entry name" value="Acetyl-CoA synthetase-like"/>
    <property type="match status" value="1"/>
</dbReference>
<dbReference type="PROSITE" id="PS50075">
    <property type="entry name" value="CARRIER"/>
    <property type="match status" value="1"/>
</dbReference>
<evidence type="ECO:0000259" key="4">
    <source>
        <dbReference type="PROSITE" id="PS50075"/>
    </source>
</evidence>
<dbReference type="PROSITE" id="PS00455">
    <property type="entry name" value="AMP_BINDING"/>
    <property type="match status" value="1"/>
</dbReference>
<dbReference type="SUPFAM" id="SSF47336">
    <property type="entry name" value="ACP-like"/>
    <property type="match status" value="1"/>
</dbReference>
<feature type="domain" description="Carrier" evidence="4">
    <location>
        <begin position="560"/>
        <end position="641"/>
    </location>
</feature>
<dbReference type="PANTHER" id="PTHR43439:SF2">
    <property type="entry name" value="ENZYME, PUTATIVE (JCVI)-RELATED"/>
    <property type="match status" value="1"/>
</dbReference>
<dbReference type="InterPro" id="IPR036736">
    <property type="entry name" value="ACP-like_sf"/>
</dbReference>
<proteinExistence type="predicted"/>
<dbReference type="HOGENOM" id="CLU_002220_2_1_1"/>
<dbReference type="InterPro" id="IPR000873">
    <property type="entry name" value="AMP-dep_synth/lig_dom"/>
</dbReference>
<dbReference type="InterPro" id="IPR009081">
    <property type="entry name" value="PP-bd_ACP"/>
</dbReference>
<feature type="region of interest" description="Disordered" evidence="3">
    <location>
        <begin position="1"/>
        <end position="32"/>
    </location>
</feature>
<dbReference type="GeneID" id="27326261"/>
<dbReference type="OMA" id="WDWLAHI"/>
<gene>
    <name evidence="5" type="ORF">PV10_08416</name>
</gene>
<dbReference type="InterPro" id="IPR036291">
    <property type="entry name" value="NAD(P)-bd_dom_sf"/>
</dbReference>
<evidence type="ECO:0000256" key="2">
    <source>
        <dbReference type="ARBA" id="ARBA00022553"/>
    </source>
</evidence>
<dbReference type="Gene3D" id="3.40.50.12780">
    <property type="entry name" value="N-terminal domain of ligase-like"/>
    <property type="match status" value="1"/>
</dbReference>
<dbReference type="Proteomes" id="UP000054302">
    <property type="component" value="Unassembled WGS sequence"/>
</dbReference>
<dbReference type="InterPro" id="IPR020806">
    <property type="entry name" value="PKS_PP-bd"/>
</dbReference>
<sequence length="1059" mass="116770">MAAVESMIHRDSTNATQKIPVSANDGLSTLPTSETLAPRTISELIARRAQQAPHQPILGYPSHGVEYVEYTFEQLDRLADAGASHYAARVPTRSSSEDPEVVVAILGHSTLEYLITIIALSRLGFTVLFLSTRISEEAYISLLESTNSSHLIVHSSFQKTVAGIKNILPQLEVVSILDRSDFDNENTAHFNTNQYLNPDEESTKTSWIIHSSGSTGLPKPIYQTHQAALRNYESNMGMEGFITLPLFHAHGLSSVFRGITAYKKIYMYNASLPLTSPNLLSIMRQHRFEIFYGVPYALKLLSESKEGIEALASMKIVMFGGSACPDGLGDLLVENGVNLISHYGTTETGQLMTSFRPPGDKAWNYVRVHQALEPYVRFEDRGGHLFELVVLEGWPSKVATNRDDGAYATKDLFEPHPSIPNAWKYGGRLDDTIVLVNGEKAIPLAMEGAVRQQKLVKDAVVFGTGRPSLGMMIIRSDMAASYSQEELISQVWPTIEVENSRSPSYAQLSPQSILVLPPDTIYPQTDKGTLIRQAFYKAFATDIEQFYARLEARSTGTLDLSGEALCDYLRSEVLRLIPGLRDDELNNDTDLFSLGVDSLQSSRLRGTILASVQLNSHSLSQNFVFENPTISGLADAIVAVRSGASTALRNVEQEMEDLVIKYGEFPQHKPQKRKSNNTCVIVTGATGSLGAHIVAQLVSRDDFSEVCCLVRARTAEAAIDRVWTSLNHRGILSSIPSHLRTKISAYSSDFSKSDLGLETEVYDRLAQDVVSIIHCAWSVNFNTTLASFEKGCIAGAKNLILLCLNAIQPTPASFNFCSSVSTVARTPFHESAPESIPANYGYVQRMGYAQSKLVTEKLVVQATSRTSICARVLRIGQIVADTVHGIWNDTEAIPLMLQTAVTLGTLPSLNESCRWLPVDIVATAILDASFASTPQIVFNIVNPLAFHWTEDLLPKLKIAGLVFEQVDQREWLRRLRESDPDPSVNPTYKLLEFFTAKYDDGNAEKRGLRYETTAAEGVSPVLAAHPELTQDLVTKFVQHFLSTSWSNSSSPPQETILSY</sequence>
<dbReference type="Pfam" id="PF00550">
    <property type="entry name" value="PP-binding"/>
    <property type="match status" value="1"/>
</dbReference>
<dbReference type="OrthoDB" id="429813at2759"/>
<dbReference type="AlphaFoldDB" id="A0A0D1XKP2"/>
<organism evidence="5 6">
    <name type="scientific">Exophiala mesophila</name>
    <name type="common">Black yeast-like fungus</name>
    <dbReference type="NCBI Taxonomy" id="212818"/>
    <lineage>
        <taxon>Eukaryota</taxon>
        <taxon>Fungi</taxon>
        <taxon>Dikarya</taxon>
        <taxon>Ascomycota</taxon>
        <taxon>Pezizomycotina</taxon>
        <taxon>Eurotiomycetes</taxon>
        <taxon>Chaetothyriomycetidae</taxon>
        <taxon>Chaetothyriales</taxon>
        <taxon>Herpotrichiellaceae</taxon>
        <taxon>Exophiala</taxon>
    </lineage>
</organism>
<dbReference type="STRING" id="212818.A0A0D1XKP2"/>
<evidence type="ECO:0000256" key="3">
    <source>
        <dbReference type="SAM" id="MobiDB-lite"/>
    </source>
</evidence>
<dbReference type="InterPro" id="IPR042099">
    <property type="entry name" value="ANL_N_sf"/>
</dbReference>
<dbReference type="Pfam" id="PF23562">
    <property type="entry name" value="AMP-binding_C_3"/>
    <property type="match status" value="1"/>
</dbReference>
<dbReference type="Gene3D" id="3.40.50.720">
    <property type="entry name" value="NAD(P)-binding Rossmann-like Domain"/>
    <property type="match status" value="1"/>
</dbReference>
<dbReference type="VEuPathDB" id="FungiDB:PV10_08416"/>
<dbReference type="EMBL" id="KN847525">
    <property type="protein sequence ID" value="KIV88771.1"/>
    <property type="molecule type" value="Genomic_DNA"/>
</dbReference>
<protein>
    <recommendedName>
        <fullName evidence="4">Carrier domain-containing protein</fullName>
    </recommendedName>
</protein>
<name>A0A0D1XKP2_EXOME</name>
<dbReference type="PANTHER" id="PTHR43439">
    <property type="entry name" value="PHENYLACETATE-COENZYME A LIGASE"/>
    <property type="match status" value="1"/>
</dbReference>
<dbReference type="InterPro" id="IPR020845">
    <property type="entry name" value="AMP-binding_CS"/>
</dbReference>
<dbReference type="Pfam" id="PF07993">
    <property type="entry name" value="NAD_binding_4"/>
    <property type="match status" value="1"/>
</dbReference>
<evidence type="ECO:0000313" key="5">
    <source>
        <dbReference type="EMBL" id="KIV88771.1"/>
    </source>
</evidence>
<accession>A0A0D1XKP2</accession>
<reference evidence="5 6" key="1">
    <citation type="submission" date="2015-01" db="EMBL/GenBank/DDBJ databases">
        <title>The Genome Sequence of Exophiala mesophila CBS40295.</title>
        <authorList>
            <consortium name="The Broad Institute Genomics Platform"/>
            <person name="Cuomo C."/>
            <person name="de Hoog S."/>
            <person name="Gorbushina A."/>
            <person name="Stielow B."/>
            <person name="Teixiera M."/>
            <person name="Abouelleil A."/>
            <person name="Chapman S.B."/>
            <person name="Priest M."/>
            <person name="Young S.K."/>
            <person name="Wortman J."/>
            <person name="Nusbaum C."/>
            <person name="Birren B."/>
        </authorList>
    </citation>
    <scope>NUCLEOTIDE SEQUENCE [LARGE SCALE GENOMIC DNA]</scope>
    <source>
        <strain evidence="5 6">CBS 40295</strain>
    </source>
</reference>
<dbReference type="Gene3D" id="1.10.1200.10">
    <property type="entry name" value="ACP-like"/>
    <property type="match status" value="1"/>
</dbReference>
<dbReference type="Pfam" id="PF00501">
    <property type="entry name" value="AMP-binding"/>
    <property type="match status" value="1"/>
</dbReference>
<dbReference type="SUPFAM" id="SSF51735">
    <property type="entry name" value="NAD(P)-binding Rossmann-fold domains"/>
    <property type="match status" value="1"/>
</dbReference>
<feature type="compositionally biased region" description="Polar residues" evidence="3">
    <location>
        <begin position="13"/>
        <end position="32"/>
    </location>
</feature>
<evidence type="ECO:0000256" key="1">
    <source>
        <dbReference type="ARBA" id="ARBA00022450"/>
    </source>
</evidence>